<sequence length="469" mass="53019">TVESEERCPKYTFSSQPLVLRSKKPEGLSDGTGLAGDLPTLCVSHDRRSRIDLVIDQNLETLPFHGMDLRRRREPVSSPQVAQCTSGCSNLKRRNRPDFVCSLCHKNGFSSLERLNRKPKCLKRSVPFRFSVPNFSDTDGAVSDSEFVRNKKERSTVLVRRYLKNNQKIKKTVCTGTRAIVRTLPSGCMSGRVWESVWWKTLHQEMHQEMKGFSRALQTIRLQVSRTLLSFLGARFAEFIPMWTDHHESLTINLSDHITSSLRPCMDWQLLIRVLQLLLHSAVKDHRLWRLLVYELRPVVVSGCGMCTASCFQLTLYLLIQTLAPVTEIRLRSVNNQCPREGIESEQAAVKETISNHCERKWFVLRNSAVAALSTMNSSSSFSSWPSVGTYQFTFCSNAIALLKEGEATVQAVEAVQELEDWSDVLSTVIQDAVCQFPVGMCLEHDGMGQDVLVPGVSCCVEKNEERSN</sequence>
<comment type="caution">
    <text evidence="1">The sequence shown here is derived from an EMBL/GenBank/DDBJ whole genome shotgun (WGS) entry which is preliminary data.</text>
</comment>
<gene>
    <name evidence="1" type="ORF">DNTS_001142</name>
</gene>
<dbReference type="OrthoDB" id="8963307at2759"/>
<dbReference type="STRING" id="623744.A0A553QBJ0"/>
<dbReference type="AlphaFoldDB" id="A0A553QBJ0"/>
<evidence type="ECO:0000313" key="2">
    <source>
        <dbReference type="Proteomes" id="UP000316079"/>
    </source>
</evidence>
<evidence type="ECO:0000313" key="1">
    <source>
        <dbReference type="EMBL" id="TRY87275.1"/>
    </source>
</evidence>
<keyword evidence="2" id="KW-1185">Reference proteome</keyword>
<accession>A0A553QBJ0</accession>
<dbReference type="Proteomes" id="UP000316079">
    <property type="component" value="Unassembled WGS sequence"/>
</dbReference>
<name>A0A553QBJ0_9TELE</name>
<protein>
    <submittedName>
        <fullName evidence="1">Uncharacterized protein</fullName>
    </submittedName>
</protein>
<organism evidence="1 2">
    <name type="scientific">Danionella cerebrum</name>
    <dbReference type="NCBI Taxonomy" id="2873325"/>
    <lineage>
        <taxon>Eukaryota</taxon>
        <taxon>Metazoa</taxon>
        <taxon>Chordata</taxon>
        <taxon>Craniata</taxon>
        <taxon>Vertebrata</taxon>
        <taxon>Euteleostomi</taxon>
        <taxon>Actinopterygii</taxon>
        <taxon>Neopterygii</taxon>
        <taxon>Teleostei</taxon>
        <taxon>Ostariophysi</taxon>
        <taxon>Cypriniformes</taxon>
        <taxon>Danionidae</taxon>
        <taxon>Danioninae</taxon>
        <taxon>Danionella</taxon>
    </lineage>
</organism>
<reference evidence="1 2" key="1">
    <citation type="journal article" date="2019" name="Sci. Data">
        <title>Hybrid genome assembly and annotation of Danionella translucida.</title>
        <authorList>
            <person name="Kadobianskyi M."/>
            <person name="Schulze L."/>
            <person name="Schuelke M."/>
            <person name="Judkewitz B."/>
        </authorList>
    </citation>
    <scope>NUCLEOTIDE SEQUENCE [LARGE SCALE GENOMIC DNA]</scope>
    <source>
        <strain evidence="1 2">Bolton</strain>
    </source>
</reference>
<feature type="non-terminal residue" evidence="1">
    <location>
        <position position="1"/>
    </location>
</feature>
<dbReference type="EMBL" id="SRMA01026151">
    <property type="protein sequence ID" value="TRY87275.1"/>
    <property type="molecule type" value="Genomic_DNA"/>
</dbReference>
<proteinExistence type="predicted"/>